<dbReference type="EMBL" id="VXIV02002638">
    <property type="protein sequence ID" value="KAF6023983.1"/>
    <property type="molecule type" value="Genomic_DNA"/>
</dbReference>
<protein>
    <recommendedName>
        <fullName evidence="2">Alpha-ketoglutarate-dependent dioxygenase AlkB-like domain-containing protein</fullName>
    </recommendedName>
</protein>
<dbReference type="GO" id="GO:0006974">
    <property type="term" value="P:DNA damage response"/>
    <property type="evidence" value="ECO:0007669"/>
    <property type="project" value="InterPro"/>
</dbReference>
<dbReference type="PANTHER" id="PTHR21052">
    <property type="entry name" value="SPERMATOGENESIS ASSOCIATED 11-RELATED"/>
    <property type="match status" value="1"/>
</dbReference>
<evidence type="ECO:0000313" key="3">
    <source>
        <dbReference type="EMBL" id="KAF6023983.1"/>
    </source>
</evidence>
<evidence type="ECO:0000259" key="2">
    <source>
        <dbReference type="Pfam" id="PF13532"/>
    </source>
</evidence>
<sequence>MTAVFQKLSRFMCLRCLKWQSPAYLHCISRDFHRTFTADTTSNKCNISLPSYAHSTTPEHVHLLLQHDMTVSEDFVSEKEEKSLLQEIEPYMARLRYEYSHWDDAIHGYRETERSEWNATNTHILLRLKDFAFKDVNKPTEFVHVLDLEKDGLIKPHKDSVRFCGDTIAGISLLSDCVMRLVAIDNTNITVDIHLKQRSLYIMRNAARFDFTHEILHNDHSYFKDKRVEKGRRVSIICRNNP</sequence>
<reference evidence="3" key="1">
    <citation type="submission" date="2020-06" db="EMBL/GenBank/DDBJ databases">
        <title>Draft genome of Bugula neritina, a colonial animal packing powerful symbionts and potential medicines.</title>
        <authorList>
            <person name="Rayko M."/>
        </authorList>
    </citation>
    <scope>NUCLEOTIDE SEQUENCE [LARGE SCALE GENOMIC DNA]</scope>
    <source>
        <strain evidence="3">Kwan_BN1</strain>
    </source>
</reference>
<proteinExistence type="predicted"/>
<dbReference type="SUPFAM" id="SSF51197">
    <property type="entry name" value="Clavaminate synthase-like"/>
    <property type="match status" value="1"/>
</dbReference>
<dbReference type="PANTHER" id="PTHR21052:SF0">
    <property type="entry name" value="ALPHA-KETOGLUTARATE-DEPENDENT DIOXYGENASE ALKB HOMOLOG 7, MITOCHONDRIAL"/>
    <property type="match status" value="1"/>
</dbReference>
<dbReference type="AlphaFoldDB" id="A0A7J7JDL7"/>
<evidence type="ECO:0000256" key="1">
    <source>
        <dbReference type="ARBA" id="ARBA00001954"/>
    </source>
</evidence>
<evidence type="ECO:0000313" key="4">
    <source>
        <dbReference type="Proteomes" id="UP000593567"/>
    </source>
</evidence>
<accession>A0A7J7JDL7</accession>
<dbReference type="Pfam" id="PF13532">
    <property type="entry name" value="2OG-FeII_Oxy_2"/>
    <property type="match status" value="1"/>
</dbReference>
<dbReference type="InterPro" id="IPR037151">
    <property type="entry name" value="AlkB-like_sf"/>
</dbReference>
<dbReference type="InterPro" id="IPR032870">
    <property type="entry name" value="ALKBH7-like"/>
</dbReference>
<gene>
    <name evidence="3" type="ORF">EB796_017701</name>
</gene>
<dbReference type="OrthoDB" id="28127at2759"/>
<dbReference type="GO" id="GO:0006631">
    <property type="term" value="P:fatty acid metabolic process"/>
    <property type="evidence" value="ECO:0007669"/>
    <property type="project" value="TreeGrafter"/>
</dbReference>
<dbReference type="InterPro" id="IPR027450">
    <property type="entry name" value="AlkB-like"/>
</dbReference>
<dbReference type="Gene3D" id="2.60.120.590">
    <property type="entry name" value="Alpha-ketoglutarate-dependent dioxygenase AlkB-like"/>
    <property type="match status" value="1"/>
</dbReference>
<organism evidence="3 4">
    <name type="scientific">Bugula neritina</name>
    <name type="common">Brown bryozoan</name>
    <name type="synonym">Sertularia neritina</name>
    <dbReference type="NCBI Taxonomy" id="10212"/>
    <lineage>
        <taxon>Eukaryota</taxon>
        <taxon>Metazoa</taxon>
        <taxon>Spiralia</taxon>
        <taxon>Lophotrochozoa</taxon>
        <taxon>Bryozoa</taxon>
        <taxon>Gymnolaemata</taxon>
        <taxon>Cheilostomatida</taxon>
        <taxon>Flustrina</taxon>
        <taxon>Buguloidea</taxon>
        <taxon>Bugulidae</taxon>
        <taxon>Bugula</taxon>
    </lineage>
</organism>
<keyword evidence="4" id="KW-1185">Reference proteome</keyword>
<feature type="domain" description="Alpha-ketoglutarate-dependent dioxygenase AlkB-like" evidence="2">
    <location>
        <begin position="99"/>
        <end position="239"/>
    </location>
</feature>
<comment type="cofactor">
    <cofactor evidence="1">
        <name>Fe(2+)</name>
        <dbReference type="ChEBI" id="CHEBI:29033"/>
    </cofactor>
</comment>
<comment type="caution">
    <text evidence="3">The sequence shown here is derived from an EMBL/GenBank/DDBJ whole genome shotgun (WGS) entry which is preliminary data.</text>
</comment>
<dbReference type="Proteomes" id="UP000593567">
    <property type="component" value="Unassembled WGS sequence"/>
</dbReference>
<dbReference type="GO" id="GO:0005759">
    <property type="term" value="C:mitochondrial matrix"/>
    <property type="evidence" value="ECO:0007669"/>
    <property type="project" value="TreeGrafter"/>
</dbReference>
<name>A0A7J7JDL7_BUGNE</name>